<dbReference type="AlphaFoldDB" id="Q2IEG6"/>
<evidence type="ECO:0000313" key="1">
    <source>
        <dbReference type="EMBL" id="ABC82978.1"/>
    </source>
</evidence>
<dbReference type="HOGENOM" id="CLU_110687_1_1_7"/>
<dbReference type="EMBL" id="CP000251">
    <property type="protein sequence ID" value="ABC82978.1"/>
    <property type="molecule type" value="Genomic_DNA"/>
</dbReference>
<dbReference type="eggNOG" id="COG4737">
    <property type="taxonomic scope" value="Bacteria"/>
</dbReference>
<dbReference type="OrthoDB" id="197283at2"/>
<organism evidence="1 2">
    <name type="scientific">Anaeromyxobacter dehalogenans (strain 2CP-C)</name>
    <dbReference type="NCBI Taxonomy" id="290397"/>
    <lineage>
        <taxon>Bacteria</taxon>
        <taxon>Pseudomonadati</taxon>
        <taxon>Myxococcota</taxon>
        <taxon>Myxococcia</taxon>
        <taxon>Myxococcales</taxon>
        <taxon>Cystobacterineae</taxon>
        <taxon>Anaeromyxobacteraceae</taxon>
        <taxon>Anaeromyxobacter</taxon>
    </lineage>
</organism>
<gene>
    <name evidence="1" type="ordered locus">Adeh_3210</name>
</gene>
<dbReference type="KEGG" id="ade:Adeh_3210"/>
<dbReference type="STRING" id="290397.Adeh_3210"/>
<dbReference type="PIRSF" id="PIRSF039032">
    <property type="entry name" value="HigB-2"/>
    <property type="match status" value="1"/>
</dbReference>
<proteinExistence type="predicted"/>
<accession>Q2IEG6</accession>
<evidence type="ECO:0008006" key="3">
    <source>
        <dbReference type="Google" id="ProtNLM"/>
    </source>
</evidence>
<reference evidence="1" key="1">
    <citation type="submission" date="2006-01" db="EMBL/GenBank/DDBJ databases">
        <title>Complete sequence of Anaeromyxobacter dehalogenans 2CP-C.</title>
        <authorList>
            <consortium name="US DOE Joint Genome Institute"/>
            <person name="Copeland A."/>
            <person name="Lucas S."/>
            <person name="Lapidus A."/>
            <person name="Barry K."/>
            <person name="Detter J.C."/>
            <person name="Glavina T."/>
            <person name="Hammon N."/>
            <person name="Israni S."/>
            <person name="Pitluck S."/>
            <person name="Brettin T."/>
            <person name="Bruce D."/>
            <person name="Han C."/>
            <person name="Tapia R."/>
            <person name="Gilna P."/>
            <person name="Kiss H."/>
            <person name="Schmutz J."/>
            <person name="Larimer F."/>
            <person name="Land M."/>
            <person name="Kyrpides N."/>
            <person name="Anderson I."/>
            <person name="Sanford R.A."/>
            <person name="Ritalahti K.M."/>
            <person name="Thomas H.S."/>
            <person name="Kirby J.R."/>
            <person name="Zhulin I.B."/>
            <person name="Loeffler F.E."/>
            <person name="Richardson P."/>
        </authorList>
    </citation>
    <scope>NUCLEOTIDE SEQUENCE</scope>
    <source>
        <strain evidence="1">2CP-C</strain>
    </source>
</reference>
<dbReference type="InterPro" id="IPR009387">
    <property type="entry name" value="HigB-2"/>
</dbReference>
<name>Q2IEG6_ANADE</name>
<dbReference type="RefSeq" id="WP_011422260.1">
    <property type="nucleotide sequence ID" value="NC_007760.1"/>
</dbReference>
<dbReference type="Proteomes" id="UP000001935">
    <property type="component" value="Chromosome"/>
</dbReference>
<evidence type="ECO:0000313" key="2">
    <source>
        <dbReference type="Proteomes" id="UP000001935"/>
    </source>
</evidence>
<sequence>MRRLFVESRGFSEDRRRLERVREFSHDDMVALEQRILADPEVGDLVPGTGGLRKVRAAQSEVRRGKRGGVRVYYLDLPRRGVTHLVAIFGKREKSDLSRAERQAVAALVRQLKEEP</sequence>
<protein>
    <recommendedName>
        <fullName evidence="3">RelE-like cytotoxic translational repressor of toxin-antitoxin stability system</fullName>
    </recommendedName>
</protein>